<evidence type="ECO:0000313" key="2">
    <source>
        <dbReference type="EMBL" id="KAK9901877.1"/>
    </source>
</evidence>
<proteinExistence type="predicted"/>
<comment type="caution">
    <text evidence="2">The sequence shown here is derived from an EMBL/GenBank/DDBJ whole genome shotgun (WGS) entry which is preliminary data.</text>
</comment>
<dbReference type="Proteomes" id="UP001457282">
    <property type="component" value="Unassembled WGS sequence"/>
</dbReference>
<gene>
    <name evidence="2" type="ORF">M0R45_001882</name>
</gene>
<evidence type="ECO:0000256" key="1">
    <source>
        <dbReference type="SAM" id="MobiDB-lite"/>
    </source>
</evidence>
<sequence length="109" mass="11688">MLSAVGVDPICHHRSASLPITRRFNLQNSPVPSPSISSCRVQPRTEPNTAHSRDLSHPAPSIPAGDPIPSLTESFAAALSKSAVPPIRTVLSQDLPSRAILRVRSSHRD</sequence>
<organism evidence="2 3">
    <name type="scientific">Rubus argutus</name>
    <name type="common">Southern blackberry</name>
    <dbReference type="NCBI Taxonomy" id="59490"/>
    <lineage>
        <taxon>Eukaryota</taxon>
        <taxon>Viridiplantae</taxon>
        <taxon>Streptophyta</taxon>
        <taxon>Embryophyta</taxon>
        <taxon>Tracheophyta</taxon>
        <taxon>Spermatophyta</taxon>
        <taxon>Magnoliopsida</taxon>
        <taxon>eudicotyledons</taxon>
        <taxon>Gunneridae</taxon>
        <taxon>Pentapetalae</taxon>
        <taxon>rosids</taxon>
        <taxon>fabids</taxon>
        <taxon>Rosales</taxon>
        <taxon>Rosaceae</taxon>
        <taxon>Rosoideae</taxon>
        <taxon>Rosoideae incertae sedis</taxon>
        <taxon>Rubus</taxon>
    </lineage>
</organism>
<keyword evidence="3" id="KW-1185">Reference proteome</keyword>
<accession>A0AAW1VFE8</accession>
<dbReference type="EMBL" id="JBEDUW010000276">
    <property type="protein sequence ID" value="KAK9901877.1"/>
    <property type="molecule type" value="Genomic_DNA"/>
</dbReference>
<feature type="compositionally biased region" description="Polar residues" evidence="1">
    <location>
        <begin position="25"/>
        <end position="50"/>
    </location>
</feature>
<reference evidence="2 3" key="1">
    <citation type="journal article" date="2023" name="G3 (Bethesda)">
        <title>A chromosome-length genome assembly and annotation of blackberry (Rubus argutus, cv. 'Hillquist').</title>
        <authorList>
            <person name="Bruna T."/>
            <person name="Aryal R."/>
            <person name="Dudchenko O."/>
            <person name="Sargent D.J."/>
            <person name="Mead D."/>
            <person name="Buti M."/>
            <person name="Cavallini A."/>
            <person name="Hytonen T."/>
            <person name="Andres J."/>
            <person name="Pham M."/>
            <person name="Weisz D."/>
            <person name="Mascagni F."/>
            <person name="Usai G."/>
            <person name="Natali L."/>
            <person name="Bassil N."/>
            <person name="Fernandez G.E."/>
            <person name="Lomsadze A."/>
            <person name="Armour M."/>
            <person name="Olukolu B."/>
            <person name="Poorten T."/>
            <person name="Britton C."/>
            <person name="Davik J."/>
            <person name="Ashrafi H."/>
            <person name="Aiden E.L."/>
            <person name="Borodovsky M."/>
            <person name="Worthington M."/>
        </authorList>
    </citation>
    <scope>NUCLEOTIDE SEQUENCE [LARGE SCALE GENOMIC DNA]</scope>
    <source>
        <strain evidence="2">PI 553951</strain>
    </source>
</reference>
<name>A0AAW1VFE8_RUBAR</name>
<protein>
    <submittedName>
        <fullName evidence="2">Uncharacterized protein</fullName>
    </submittedName>
</protein>
<evidence type="ECO:0000313" key="3">
    <source>
        <dbReference type="Proteomes" id="UP001457282"/>
    </source>
</evidence>
<feature type="region of interest" description="Disordered" evidence="1">
    <location>
        <begin position="25"/>
        <end position="70"/>
    </location>
</feature>
<dbReference type="AlphaFoldDB" id="A0AAW1VFE8"/>